<dbReference type="AlphaFoldDB" id="A0A1I2ACP2"/>
<evidence type="ECO:0000259" key="2">
    <source>
        <dbReference type="PROSITE" id="PS51272"/>
    </source>
</evidence>
<dbReference type="InterPro" id="IPR013783">
    <property type="entry name" value="Ig-like_fold"/>
</dbReference>
<feature type="domain" description="SLH" evidence="2">
    <location>
        <begin position="944"/>
        <end position="1002"/>
    </location>
</feature>
<dbReference type="Pfam" id="PF00395">
    <property type="entry name" value="SLH"/>
    <property type="match status" value="3"/>
</dbReference>
<dbReference type="InterPro" id="IPR008964">
    <property type="entry name" value="Invasin/intimin_cell_adhesion"/>
</dbReference>
<dbReference type="Pfam" id="PF02368">
    <property type="entry name" value="Big_2"/>
    <property type="match status" value="1"/>
</dbReference>
<dbReference type="RefSeq" id="WP_052736882.1">
    <property type="nucleotide sequence ID" value="NZ_FONN01000002.1"/>
</dbReference>
<dbReference type="InterPro" id="IPR011493">
    <property type="entry name" value="GLUG"/>
</dbReference>
<dbReference type="InterPro" id="IPR051465">
    <property type="entry name" value="Cell_Envelope_Struct_Comp"/>
</dbReference>
<dbReference type="Pfam" id="PF18316">
    <property type="entry name" value="S-l_SbsC_C"/>
    <property type="match status" value="1"/>
</dbReference>
<dbReference type="Gene3D" id="2.60.40.10">
    <property type="entry name" value="Immunoglobulins"/>
    <property type="match status" value="1"/>
</dbReference>
<dbReference type="SUPFAM" id="SSF49373">
    <property type="entry name" value="Invasin/intimin cell-adhesion fragments"/>
    <property type="match status" value="1"/>
</dbReference>
<keyword evidence="4" id="KW-1185">Reference proteome</keyword>
<dbReference type="Pfam" id="PF07581">
    <property type="entry name" value="Glug"/>
    <property type="match status" value="1"/>
</dbReference>
<evidence type="ECO:0000313" key="4">
    <source>
        <dbReference type="Proteomes" id="UP000183410"/>
    </source>
</evidence>
<feature type="signal peptide" evidence="1">
    <location>
        <begin position="1"/>
        <end position="25"/>
    </location>
</feature>
<name>A0A1I2ACP2_9BACL</name>
<feature type="chain" id="PRO_5010162299" evidence="1">
    <location>
        <begin position="26"/>
        <end position="1132"/>
    </location>
</feature>
<dbReference type="PANTHER" id="PTHR43308:SF5">
    <property type="entry name" value="S-LAYER PROTEIN _ PEPTIDOGLYCAN ENDO-BETA-N-ACETYLGLUCOSAMINIDASE"/>
    <property type="match status" value="1"/>
</dbReference>
<keyword evidence="1" id="KW-0732">Signal</keyword>
<dbReference type="InterPro" id="IPR013784">
    <property type="entry name" value="Carb-bd-like_fold"/>
</dbReference>
<evidence type="ECO:0000313" key="3">
    <source>
        <dbReference type="EMBL" id="SFE40753.1"/>
    </source>
</evidence>
<sequence>MKKRLSIPAALLLIVMIAGQFGLFAASVTAGSTQSVPNTKPPVAENGWVQVFTKEQLVYINQNQTLYLTEQIRLMNDIDISGYDWVPFGGNSFAPFSGIFDGQGHAITGVEIYDSSNELVGFFGEANGNIQNISLSVDIVGGNQTGGLAGTQSGGSIDRAYTEGSVISGSIKPTVSSAGGIAGALKNASLVRSSSSASVSVGSNYNMYAGGLVGFVSYGSINDSYSTGAISNEPSSYHLSTSGISAYQLFNTIKNTYATGNISTLNAGSSTLRAGIAAYAYQTNISSTFFDTTTTGMNEGIGYFYESTLEITGKTTPQMKQQATYIGWDFINTWIIHANVNNGYPYLRPAVLTSELPRAVQGSPYSFNLAGFDGAHAGLTWSAAGLPTGMIVSSSGELHGTPAQSGIYNVRLSLTDAGSATASRDIQLVVDLQAPDIEVYAIHPGQAVGSTKITAAPNQASHTFAYVLGSTSTSLPLVGDALPNDALEYVSGEDIPSVSTGQYLDLYEVDDQQLIQAWRRIELEDRHIQLFVPVSGIRLAPSTVTLSEGGESMTLTATIEPVAATNQNIIWSTSDAAVATVSQYGEVFPVAEGTAIITVTAENSSYTAAATITVIPPPAMTGTVTGSVYGAGNAPLNGATVSINSISTVTDSEGKFTLDNIPNGEHTIKVTAQGYETLDQIANVLAGQVVDLGAITLIAIVTATPDPTATPTPVPTPIPAVGSSQGATSAADLALLKLTLNNQEISVKTTLETAADGQPAIRLKPDAVPLVQAFASSEEVLIKFNDSRPVVFIDLPAEVLLNVLRKQPGAAIAIEVNGSGYQLPLHTLKNMKDSGIVTIAIGKASPDTVSSLSAAVAKQGFELIGSPVDFSLYMNGQLAEGFNEVYTERVLSLSSPVDPRKSTAVWVDANNKLHFVPAVFKTDGHAGSAVIYTPHNSLYAVISSDHSSFADLEGHWVQADIELLSNKLIVQGYSHSGFAPDQQVTRAEFAALLVRALGLADHKQAGSFSDVAQEAWYAGAIGIAQTAGLIEGFENGMFKPDAPITREQMASVIVRALNFAGQTPQSNAAALDTFSDRSAIADWALEPVAKLLEDNLIQGYPAAAFSPKEPTTRAQSAVIILRMLQYLKFINN</sequence>
<dbReference type="Gene3D" id="2.160.20.110">
    <property type="match status" value="1"/>
</dbReference>
<dbReference type="PROSITE" id="PS51272">
    <property type="entry name" value="SLH"/>
    <property type="match status" value="3"/>
</dbReference>
<dbReference type="GO" id="GO:0030246">
    <property type="term" value="F:carbohydrate binding"/>
    <property type="evidence" value="ECO:0007669"/>
    <property type="project" value="InterPro"/>
</dbReference>
<accession>A0A1I2ACP2</accession>
<dbReference type="InterPro" id="IPR003343">
    <property type="entry name" value="Big_2"/>
</dbReference>
<dbReference type="Gene3D" id="2.60.40.1080">
    <property type="match status" value="1"/>
</dbReference>
<organism evidence="3 4">
    <name type="scientific">Paenibacillus algorifonticola</name>
    <dbReference type="NCBI Taxonomy" id="684063"/>
    <lineage>
        <taxon>Bacteria</taxon>
        <taxon>Bacillati</taxon>
        <taxon>Bacillota</taxon>
        <taxon>Bacilli</taxon>
        <taxon>Bacillales</taxon>
        <taxon>Paenibacillaceae</taxon>
        <taxon>Paenibacillus</taxon>
    </lineage>
</organism>
<feature type="domain" description="SLH" evidence="2">
    <location>
        <begin position="1071"/>
        <end position="1132"/>
    </location>
</feature>
<reference evidence="4" key="1">
    <citation type="submission" date="2016-10" db="EMBL/GenBank/DDBJ databases">
        <authorList>
            <person name="Varghese N."/>
            <person name="Submissions S."/>
        </authorList>
    </citation>
    <scope>NUCLEOTIDE SEQUENCE [LARGE SCALE GENOMIC DNA]</scope>
    <source>
        <strain evidence="4">CGMCC 1.10223</strain>
    </source>
</reference>
<dbReference type="EMBL" id="FONN01000002">
    <property type="protein sequence ID" value="SFE40753.1"/>
    <property type="molecule type" value="Genomic_DNA"/>
</dbReference>
<protein>
    <submittedName>
        <fullName evidence="3">S-layer homology domain-containing protein</fullName>
    </submittedName>
</protein>
<dbReference type="InterPro" id="IPR001119">
    <property type="entry name" value="SLH_dom"/>
</dbReference>
<dbReference type="PANTHER" id="PTHR43308">
    <property type="entry name" value="OUTER MEMBRANE PROTEIN ALPHA-RELATED"/>
    <property type="match status" value="1"/>
</dbReference>
<dbReference type="OrthoDB" id="663332at2"/>
<evidence type="ECO:0000256" key="1">
    <source>
        <dbReference type="SAM" id="SignalP"/>
    </source>
</evidence>
<dbReference type="SMART" id="SM00635">
    <property type="entry name" value="BID_2"/>
    <property type="match status" value="1"/>
</dbReference>
<dbReference type="Pfam" id="PF13620">
    <property type="entry name" value="CarboxypepD_reg"/>
    <property type="match status" value="1"/>
</dbReference>
<feature type="domain" description="SLH" evidence="2">
    <location>
        <begin position="1004"/>
        <end position="1067"/>
    </location>
</feature>
<gene>
    <name evidence="3" type="ORF">SAMN04487969_102376</name>
</gene>
<dbReference type="Gene3D" id="2.60.40.1120">
    <property type="entry name" value="Carboxypeptidase-like, regulatory domain"/>
    <property type="match status" value="1"/>
</dbReference>
<dbReference type="Proteomes" id="UP000183410">
    <property type="component" value="Unassembled WGS sequence"/>
</dbReference>
<dbReference type="SUPFAM" id="SSF49452">
    <property type="entry name" value="Starch-binding domain-like"/>
    <property type="match status" value="1"/>
</dbReference>
<proteinExistence type="predicted"/>
<dbReference type="InterPro" id="IPR040751">
    <property type="entry name" value="SbsC_C"/>
</dbReference>